<accession>A0A127PGK1</accession>
<sequence length="43" mass="5137">MCKQIFKLGISWWIQKTHKFAQRTGHCLINLAFITYRVKQGNQ</sequence>
<organism evidence="1">
    <name type="scientific">Collimonas fungivorans</name>
    <dbReference type="NCBI Taxonomy" id="158899"/>
    <lineage>
        <taxon>Bacteria</taxon>
        <taxon>Pseudomonadati</taxon>
        <taxon>Pseudomonadota</taxon>
        <taxon>Betaproteobacteria</taxon>
        <taxon>Burkholderiales</taxon>
        <taxon>Oxalobacteraceae</taxon>
        <taxon>Collimonas</taxon>
    </lineage>
</organism>
<proteinExistence type="predicted"/>
<evidence type="ECO:0000313" key="2">
    <source>
        <dbReference type="Proteomes" id="UP000072421"/>
    </source>
</evidence>
<name>A0A127PGK1_9BURK</name>
<evidence type="ECO:0000313" key="1">
    <source>
        <dbReference type="EMBL" id="AMO96845.1"/>
    </source>
</evidence>
<dbReference type="Proteomes" id="UP000072421">
    <property type="component" value="Chromosome"/>
</dbReference>
<protein>
    <submittedName>
        <fullName evidence="1">Uncharacterized protein</fullName>
    </submittedName>
</protein>
<reference evidence="1 2" key="1">
    <citation type="submission" date="2015-11" db="EMBL/GenBank/DDBJ databases">
        <title>Exploring the genomic traits of fungus-feeding bacterial genus Collimonas.</title>
        <authorList>
            <person name="Song C."/>
            <person name="Schmidt R."/>
            <person name="de Jager V."/>
            <person name="Krzyzanowska D."/>
            <person name="Jongedijk E."/>
            <person name="Cankar K."/>
            <person name="Beekwilder J."/>
            <person name="van Veen A."/>
            <person name="de Boer W."/>
            <person name="van Veen J.A."/>
            <person name="Garbeva P."/>
        </authorList>
    </citation>
    <scope>NUCLEOTIDE SEQUENCE [LARGE SCALE GENOMIC DNA]</scope>
    <source>
        <strain evidence="1 2">Ter6</strain>
    </source>
</reference>
<dbReference type="PATRIC" id="fig|158899.10.peg.4205"/>
<gene>
    <name evidence="1" type="ORF">CFter6_4244</name>
</gene>
<dbReference type="EMBL" id="CP013232">
    <property type="protein sequence ID" value="AMO96845.1"/>
    <property type="molecule type" value="Genomic_DNA"/>
</dbReference>
<dbReference type="AlphaFoldDB" id="A0A127PGK1"/>